<dbReference type="InterPro" id="IPR049483">
    <property type="entry name" value="FAF1_2-like_UAS"/>
</dbReference>
<dbReference type="PANTHER" id="PTHR23322">
    <property type="entry name" value="FAS-ASSOCIATED PROTEIN"/>
    <property type="match status" value="1"/>
</dbReference>
<feature type="coiled-coil region" evidence="1">
    <location>
        <begin position="514"/>
        <end position="560"/>
    </location>
</feature>
<dbReference type="OrthoDB" id="1920064at2759"/>
<dbReference type="Gene3D" id="3.10.20.90">
    <property type="entry name" value="Phosphatidylinositol 3-kinase Catalytic Subunit, Chain A, domain 1"/>
    <property type="match status" value="3"/>
</dbReference>
<feature type="region of interest" description="Disordered" evidence="2">
    <location>
        <begin position="71"/>
        <end position="94"/>
    </location>
</feature>
<feature type="compositionally biased region" description="Polar residues" evidence="2">
    <location>
        <begin position="84"/>
        <end position="94"/>
    </location>
</feature>
<reference evidence="5" key="1">
    <citation type="submission" date="2025-08" db="UniProtKB">
        <authorList>
            <consortium name="RefSeq"/>
        </authorList>
    </citation>
    <scope>IDENTIFICATION</scope>
    <source>
        <tissue evidence="5">Silk gland</tissue>
    </source>
</reference>
<keyword evidence="1" id="KW-0175">Coiled coil</keyword>
<dbReference type="PANTHER" id="PTHR23322:SF96">
    <property type="entry name" value="FAS-ASSOCIATED FACTOR 1"/>
    <property type="match status" value="1"/>
</dbReference>
<dbReference type="SMART" id="SM00594">
    <property type="entry name" value="UAS"/>
    <property type="match status" value="1"/>
</dbReference>
<gene>
    <name evidence="5" type="primary">LOC114239456</name>
</gene>
<proteinExistence type="predicted"/>
<keyword evidence="4" id="KW-1185">Reference proteome</keyword>
<organism evidence="4 5">
    <name type="scientific">Bombyx mandarina</name>
    <name type="common">Wild silk moth</name>
    <name type="synonym">Wild silkworm</name>
    <dbReference type="NCBI Taxonomy" id="7092"/>
    <lineage>
        <taxon>Eukaryota</taxon>
        <taxon>Metazoa</taxon>
        <taxon>Ecdysozoa</taxon>
        <taxon>Arthropoda</taxon>
        <taxon>Hexapoda</taxon>
        <taxon>Insecta</taxon>
        <taxon>Pterygota</taxon>
        <taxon>Neoptera</taxon>
        <taxon>Endopterygota</taxon>
        <taxon>Lepidoptera</taxon>
        <taxon>Glossata</taxon>
        <taxon>Ditrysia</taxon>
        <taxon>Bombycoidea</taxon>
        <taxon>Bombycidae</taxon>
        <taxon>Bombycinae</taxon>
        <taxon>Bombyx</taxon>
    </lineage>
</organism>
<dbReference type="GO" id="GO:0043130">
    <property type="term" value="F:ubiquitin binding"/>
    <property type="evidence" value="ECO:0007669"/>
    <property type="project" value="TreeGrafter"/>
</dbReference>
<protein>
    <submittedName>
        <fullName evidence="5">FAS-associated factor 1 isoform X1</fullName>
    </submittedName>
</protein>
<dbReference type="GO" id="GO:0036503">
    <property type="term" value="P:ERAD pathway"/>
    <property type="evidence" value="ECO:0007669"/>
    <property type="project" value="TreeGrafter"/>
</dbReference>
<sequence>MAENREEILANFQGITAIEDVAEAIYHLDESNWDLLTAINRVMPQDGNAAAADAQDDTHNVEMIDDDISVITPKTHPPDREDNNQASTSSINRNSTNGFVELQINWNNKMYGIKINGTATVSDLKKHLELISGVPSCRQLISGLGGSKAVPSATLGSLGLVKNAVVRLKSADQQMVADDDVAERLTTTYTLHIKHNDRDYTLKYPGTKSVREVKNDIYSLTDIPARHQSWTGWPSVSGLDDTVLAMVGLDLPQHELTVKRAPAKPLKEYKRIALRTEDNTIIVESSDSENSSVEEVEDTGFTGEDDMFVDIANSERLQPLMSENVEDEALGCIEFASRFRARYGPNIPNFFEGTLQDAIKESCLKPAKERKLLGVYLHHEQSVLSNVFCAQLLGSDAVLQTLSANFVIYGWDLTHPNNNNLLLTSVATALGSVASMTIQSIPVDRLPALVIIMRVRSNTEIYSVINGNVGVSELVGGLVEALERFAIQRDEDARLERERDARQRVKLEQDEAYMRSLEADRAKEEIKKQQEIEKNLELERAESERQMEEAKKEALRSEAAARVPAEPGAGSREVARIRVRLPPPHHDCIERRFNADDTLAALLDFLASKGYPQENYKVISSWPRRDLTVESHNSTLKSLKLCPQETVMLEER</sequence>
<dbReference type="PROSITE" id="PS50033">
    <property type="entry name" value="UBX"/>
    <property type="match status" value="1"/>
</dbReference>
<name>A0A6J2J882_BOMMA</name>
<dbReference type="Proteomes" id="UP000504629">
    <property type="component" value="Unplaced"/>
</dbReference>
<dbReference type="CDD" id="cd01771">
    <property type="entry name" value="UBX_UBXN3A"/>
    <property type="match status" value="1"/>
</dbReference>
<dbReference type="InterPro" id="IPR033043">
    <property type="entry name" value="FAF1-like_UBX"/>
</dbReference>
<evidence type="ECO:0000313" key="4">
    <source>
        <dbReference type="Proteomes" id="UP000504629"/>
    </source>
</evidence>
<dbReference type="InterPro" id="IPR036249">
    <property type="entry name" value="Thioredoxin-like_sf"/>
</dbReference>
<evidence type="ECO:0000256" key="2">
    <source>
        <dbReference type="SAM" id="MobiDB-lite"/>
    </source>
</evidence>
<evidence type="ECO:0000256" key="1">
    <source>
        <dbReference type="SAM" id="Coils"/>
    </source>
</evidence>
<dbReference type="SUPFAM" id="SSF52833">
    <property type="entry name" value="Thioredoxin-like"/>
    <property type="match status" value="1"/>
</dbReference>
<dbReference type="GO" id="GO:0005783">
    <property type="term" value="C:endoplasmic reticulum"/>
    <property type="evidence" value="ECO:0007669"/>
    <property type="project" value="TreeGrafter"/>
</dbReference>
<dbReference type="GeneID" id="114239456"/>
<dbReference type="SMART" id="SM00166">
    <property type="entry name" value="UBX"/>
    <property type="match status" value="1"/>
</dbReference>
<accession>A0A6J2J882</accession>
<feature type="domain" description="UBX" evidence="3">
    <location>
        <begin position="572"/>
        <end position="649"/>
    </location>
</feature>
<dbReference type="Pfam" id="PF00789">
    <property type="entry name" value="UBX"/>
    <property type="match status" value="1"/>
</dbReference>
<evidence type="ECO:0000313" key="5">
    <source>
        <dbReference type="RefSeq" id="XP_028025458.1"/>
    </source>
</evidence>
<dbReference type="RefSeq" id="XP_028025458.1">
    <property type="nucleotide sequence ID" value="XM_028169657.1"/>
</dbReference>
<dbReference type="CDD" id="cd17130">
    <property type="entry name" value="Ubl2_FAF1"/>
    <property type="match status" value="1"/>
</dbReference>
<dbReference type="AlphaFoldDB" id="A0A6J2J882"/>
<dbReference type="Gene3D" id="3.40.30.10">
    <property type="entry name" value="Glutaredoxin"/>
    <property type="match status" value="1"/>
</dbReference>
<dbReference type="InterPro" id="IPR050730">
    <property type="entry name" value="UBX_domain-protein"/>
</dbReference>
<dbReference type="GO" id="GO:0005634">
    <property type="term" value="C:nucleus"/>
    <property type="evidence" value="ECO:0007669"/>
    <property type="project" value="TreeGrafter"/>
</dbReference>
<dbReference type="Pfam" id="PF21021">
    <property type="entry name" value="FAF1"/>
    <property type="match status" value="1"/>
</dbReference>
<dbReference type="InterPro" id="IPR006577">
    <property type="entry name" value="UAS"/>
</dbReference>
<dbReference type="Gene3D" id="1.10.8.10">
    <property type="entry name" value="DNA helicase RuvA subunit, C-terminal domain"/>
    <property type="match status" value="1"/>
</dbReference>
<dbReference type="SUPFAM" id="SSF54236">
    <property type="entry name" value="Ubiquitin-like"/>
    <property type="match status" value="3"/>
</dbReference>
<dbReference type="InterPro" id="IPR029071">
    <property type="entry name" value="Ubiquitin-like_domsf"/>
</dbReference>
<dbReference type="CTD" id="36769"/>
<dbReference type="KEGG" id="bman:114239456"/>
<dbReference type="Pfam" id="PF14555">
    <property type="entry name" value="UBA_4"/>
    <property type="match status" value="1"/>
</dbReference>
<dbReference type="InterPro" id="IPR001012">
    <property type="entry name" value="UBX_dom"/>
</dbReference>
<evidence type="ECO:0000259" key="3">
    <source>
        <dbReference type="PROSITE" id="PS50033"/>
    </source>
</evidence>